<name>Q6CS25_KLULA</name>
<dbReference type="FunFam" id="1.10.10.10:FF:000116">
    <property type="entry name" value="DNA-directed RNA polymerase III subunit RPC6"/>
    <property type="match status" value="1"/>
</dbReference>
<dbReference type="PANTHER" id="PTHR12780">
    <property type="entry name" value="RNA POLYMERASE III DNA DIRECTED , 39KD SUBUNIT-RELATED"/>
    <property type="match status" value="1"/>
</dbReference>
<dbReference type="eggNOG" id="KOG3233">
    <property type="taxonomic scope" value="Eukaryota"/>
</dbReference>
<keyword evidence="5 6" id="KW-0539">Nucleus</keyword>
<keyword evidence="8" id="KW-1185">Reference proteome</keyword>
<dbReference type="PaxDb" id="284590-Q6CS25"/>
<evidence type="ECO:0000256" key="4">
    <source>
        <dbReference type="ARBA" id="ARBA00023163"/>
    </source>
</evidence>
<dbReference type="InterPro" id="IPR016049">
    <property type="entry name" value="RNA_pol_Rpc34-like"/>
</dbReference>
<dbReference type="InterPro" id="IPR036390">
    <property type="entry name" value="WH_DNA-bd_sf"/>
</dbReference>
<evidence type="ECO:0000256" key="6">
    <source>
        <dbReference type="PIRNR" id="PIRNR028763"/>
    </source>
</evidence>
<dbReference type="InterPro" id="IPR036388">
    <property type="entry name" value="WH-like_DNA-bd_sf"/>
</dbReference>
<dbReference type="STRING" id="284590.Q6CS25"/>
<gene>
    <name evidence="7" type="ORF">KLLA0_D04532g</name>
</gene>
<evidence type="ECO:0000256" key="1">
    <source>
        <dbReference type="ARBA" id="ARBA00004123"/>
    </source>
</evidence>
<dbReference type="Proteomes" id="UP000000598">
    <property type="component" value="Chromosome D"/>
</dbReference>
<evidence type="ECO:0000256" key="2">
    <source>
        <dbReference type="ARBA" id="ARBA00011038"/>
    </source>
</evidence>
<dbReference type="InParanoid" id="Q6CS25"/>
<dbReference type="GO" id="GO:0005737">
    <property type="term" value="C:cytoplasm"/>
    <property type="evidence" value="ECO:0007669"/>
    <property type="project" value="UniProtKB-ARBA"/>
</dbReference>
<dbReference type="PIRSF" id="PIRSF028763">
    <property type="entry name" value="RNA_pol_Rpc34"/>
    <property type="match status" value="1"/>
</dbReference>
<evidence type="ECO:0000313" key="8">
    <source>
        <dbReference type="Proteomes" id="UP000000598"/>
    </source>
</evidence>
<evidence type="ECO:0000256" key="5">
    <source>
        <dbReference type="ARBA" id="ARBA00023242"/>
    </source>
</evidence>
<reference evidence="7 8" key="1">
    <citation type="journal article" date="2004" name="Nature">
        <title>Genome evolution in yeasts.</title>
        <authorList>
            <consortium name="Genolevures"/>
            <person name="Dujon B."/>
            <person name="Sherman D."/>
            <person name="Fischer G."/>
            <person name="Durrens P."/>
            <person name="Casaregola S."/>
            <person name="Lafontaine I."/>
            <person name="de Montigny J."/>
            <person name="Marck C."/>
            <person name="Neuveglise C."/>
            <person name="Talla E."/>
            <person name="Goffard N."/>
            <person name="Frangeul L."/>
            <person name="Aigle M."/>
            <person name="Anthouard V."/>
            <person name="Babour A."/>
            <person name="Barbe V."/>
            <person name="Barnay S."/>
            <person name="Blanchin S."/>
            <person name="Beckerich J.M."/>
            <person name="Beyne E."/>
            <person name="Bleykasten C."/>
            <person name="Boisrame A."/>
            <person name="Boyer J."/>
            <person name="Cattolico L."/>
            <person name="Confanioleri F."/>
            <person name="de Daruvar A."/>
            <person name="Despons L."/>
            <person name="Fabre E."/>
            <person name="Fairhead C."/>
            <person name="Ferry-Dumazet H."/>
            <person name="Groppi A."/>
            <person name="Hantraye F."/>
            <person name="Hennequin C."/>
            <person name="Jauniaux N."/>
            <person name="Joyet P."/>
            <person name="Kachouri R."/>
            <person name="Kerrest A."/>
            <person name="Koszul R."/>
            <person name="Lemaire M."/>
            <person name="Lesur I."/>
            <person name="Ma L."/>
            <person name="Muller H."/>
            <person name="Nicaud J.M."/>
            <person name="Nikolski M."/>
            <person name="Oztas S."/>
            <person name="Ozier-Kalogeropoulos O."/>
            <person name="Pellenz S."/>
            <person name="Potier S."/>
            <person name="Richard G.F."/>
            <person name="Straub M.L."/>
            <person name="Suleau A."/>
            <person name="Swennene D."/>
            <person name="Tekaia F."/>
            <person name="Wesolowski-Louvel M."/>
            <person name="Westhof E."/>
            <person name="Wirth B."/>
            <person name="Zeniou-Meyer M."/>
            <person name="Zivanovic I."/>
            <person name="Bolotin-Fukuhara M."/>
            <person name="Thierry A."/>
            <person name="Bouchier C."/>
            <person name="Caudron B."/>
            <person name="Scarpelli C."/>
            <person name="Gaillardin C."/>
            <person name="Weissenbach J."/>
            <person name="Wincker P."/>
            <person name="Souciet J.L."/>
        </authorList>
    </citation>
    <scope>NUCLEOTIDE SEQUENCE [LARGE SCALE GENOMIC DNA]</scope>
    <source>
        <strain evidence="8">ATCC 8585 / CBS 2359 / DSM 70799 / NBRC 1267 / NRRL Y-1140 / WM37</strain>
    </source>
</reference>
<organism evidence="7 8">
    <name type="scientific">Kluyveromyces lactis (strain ATCC 8585 / CBS 2359 / DSM 70799 / NBRC 1267 / NRRL Y-1140 / WM37)</name>
    <name type="common">Yeast</name>
    <name type="synonym">Candida sphaerica</name>
    <dbReference type="NCBI Taxonomy" id="284590"/>
    <lineage>
        <taxon>Eukaryota</taxon>
        <taxon>Fungi</taxon>
        <taxon>Dikarya</taxon>
        <taxon>Ascomycota</taxon>
        <taxon>Saccharomycotina</taxon>
        <taxon>Saccharomycetes</taxon>
        <taxon>Saccharomycetales</taxon>
        <taxon>Saccharomycetaceae</taxon>
        <taxon>Kluyveromyces</taxon>
    </lineage>
</organism>
<sequence length="363" mass="41560">MRRGMVQLIELIIDERVRRLTNLQTDLLNHYLGLPLLLLGTQTVYFPSKPIMNSLFNSTIKLSDPARELHEKMCSQETGKLFSQKELTSMLDNCSLSDLMQYVQELLDKNLLKLVKQNKELKFQAVDAAEAEKKSGMSSDEALVYSYIEASGREGIWTKTIKAKTNLHQHVVLKCLKSLESQRYVKSVKSVKYPTRKIYMLYNLQPSIDVTGGPWFTDSELDVEFINSLLTIVWRFTAERTYPNGFNNFSDENGRDALYSSNVKSYTTIEEILEFISESGISTEQLTKPDIRSLCEVLVYDDKLEKVSFDCFRVTLQSVLQMTQPVGGQQSSKREEYSIFSHGNSMAASSSDKDVLYFDEWTL</sequence>
<dbReference type="SUPFAM" id="SSF46785">
    <property type="entry name" value="Winged helix' DNA-binding domain"/>
    <property type="match status" value="1"/>
</dbReference>
<dbReference type="InterPro" id="IPR007832">
    <property type="entry name" value="RNA_pol_Rpc34"/>
</dbReference>
<dbReference type="GO" id="GO:0006383">
    <property type="term" value="P:transcription by RNA polymerase III"/>
    <property type="evidence" value="ECO:0007669"/>
    <property type="project" value="UniProtKB-UniRule"/>
</dbReference>
<evidence type="ECO:0000256" key="3">
    <source>
        <dbReference type="ARBA" id="ARBA00022478"/>
    </source>
</evidence>
<dbReference type="EMBL" id="CR382124">
    <property type="protein sequence ID" value="CAH00360.1"/>
    <property type="molecule type" value="Genomic_DNA"/>
</dbReference>
<dbReference type="AlphaFoldDB" id="Q6CS25"/>
<comment type="function">
    <text evidence="6">DNA-dependent RNA polymerase catalyzes the transcription of DNA into RNA using the four ribonucleoside triphosphates as substrates. Specific peripheric component of RNA polymerase III which synthesizes small RNAs, such as 5S rRNA and tRNAs.</text>
</comment>
<accession>Q6CS25</accession>
<evidence type="ECO:0000313" key="7">
    <source>
        <dbReference type="EMBL" id="CAH00360.1"/>
    </source>
</evidence>
<dbReference type="GO" id="GO:0005666">
    <property type="term" value="C:RNA polymerase III complex"/>
    <property type="evidence" value="ECO:0007669"/>
    <property type="project" value="UniProtKB-UniRule"/>
</dbReference>
<comment type="similarity">
    <text evidence="2 6">Belongs to the eukaryotic RPC34/RPC39 RNA polymerase subunit family.</text>
</comment>
<dbReference type="KEGG" id="kla:KLLA0_D04532g"/>
<keyword evidence="3 6" id="KW-0240">DNA-directed RNA polymerase</keyword>
<dbReference type="Pfam" id="PF05158">
    <property type="entry name" value="RNA_pol_Rpc34"/>
    <property type="match status" value="1"/>
</dbReference>
<protein>
    <recommendedName>
        <fullName evidence="6">DNA-directed RNA polymerase III subunit RPC6</fullName>
        <shortName evidence="6">RNA polymerase III subunit C6</shortName>
    </recommendedName>
</protein>
<proteinExistence type="inferred from homology"/>
<dbReference type="FunCoup" id="Q6CS25">
    <property type="interactions" value="798"/>
</dbReference>
<dbReference type="OMA" id="AVYFDEW"/>
<dbReference type="Gene3D" id="1.10.10.10">
    <property type="entry name" value="Winged helix-like DNA-binding domain superfamily/Winged helix DNA-binding domain"/>
    <property type="match status" value="1"/>
</dbReference>
<comment type="subcellular location">
    <subcellularLocation>
        <location evidence="1 6">Nucleus</location>
    </subcellularLocation>
</comment>
<dbReference type="GO" id="GO:0005654">
    <property type="term" value="C:nucleoplasm"/>
    <property type="evidence" value="ECO:0007669"/>
    <property type="project" value="UniProtKB-ARBA"/>
</dbReference>
<keyword evidence="4 6" id="KW-0804">Transcription</keyword>
<dbReference type="HOGENOM" id="CLU_033661_0_1_1"/>